<dbReference type="InterPro" id="IPR019734">
    <property type="entry name" value="TPR_rpt"/>
</dbReference>
<keyword evidence="1" id="KW-0677">Repeat</keyword>
<feature type="repeat" description="ANK" evidence="3">
    <location>
        <begin position="1"/>
        <end position="22"/>
    </location>
</feature>
<dbReference type="Pfam" id="PF12796">
    <property type="entry name" value="Ank_2"/>
    <property type="match status" value="2"/>
</dbReference>
<dbReference type="OrthoDB" id="4121059at2759"/>
<dbReference type="Gene3D" id="1.25.40.20">
    <property type="entry name" value="Ankyrin repeat-containing domain"/>
    <property type="match status" value="2"/>
</dbReference>
<protein>
    <recommendedName>
        <fullName evidence="6">MalT-like TPR region domain-containing protein</fullName>
    </recommendedName>
</protein>
<name>A0A0D2DKT9_9EURO</name>
<keyword evidence="2 3" id="KW-0040">ANK repeat</keyword>
<dbReference type="PANTHER" id="PTHR24198:SF165">
    <property type="entry name" value="ANKYRIN REPEAT-CONTAINING PROTEIN-RELATED"/>
    <property type="match status" value="1"/>
</dbReference>
<dbReference type="InterPro" id="IPR002110">
    <property type="entry name" value="Ankyrin_rpt"/>
</dbReference>
<proteinExistence type="predicted"/>
<gene>
    <name evidence="4" type="ORF">PV06_06484</name>
</gene>
<dbReference type="SUPFAM" id="SSF48403">
    <property type="entry name" value="Ankyrin repeat"/>
    <property type="match status" value="1"/>
</dbReference>
<sequence length="397" mass="44370">MSRTPLSWAAARGHEEIVKLLLAKDTVDHNSQDMYGQIPLLLAAGNGHEAVVELLLANSATLPDSKDKFGRTPLSWAARRGNINAVKLILRNCERHGIVVQEKDVDIGRPPAADQESRIYCGICLWWIPNINSYHHCEICVNGDFDICEDCIASGALCLDGSHTWMRQRKMWTRAFAGFEKGLEPDHPTTLMEVQNLGMLYHGRGEVNEAEKMWTRALARYEKALEPDHPDTLRVVQNLGMLYHGRRQMDEAEKMWTRALVGYEKGLEPDLPVMLRLVQSLGVLYHSQGKTDEAEKKWTRALETILQEAAAVGEHDAVDLILDQGVDMGLSIKTGQTSLHIAVQNGYVQVAKFLVKQSAELHRRDKDGWTPLSIAALAGQEEVTQVLLDNVADGRVQ</sequence>
<organism evidence="4 5">
    <name type="scientific">Exophiala oligosperma</name>
    <dbReference type="NCBI Taxonomy" id="215243"/>
    <lineage>
        <taxon>Eukaryota</taxon>
        <taxon>Fungi</taxon>
        <taxon>Dikarya</taxon>
        <taxon>Ascomycota</taxon>
        <taxon>Pezizomycotina</taxon>
        <taxon>Eurotiomycetes</taxon>
        <taxon>Chaetothyriomycetidae</taxon>
        <taxon>Chaetothyriales</taxon>
        <taxon>Herpotrichiellaceae</taxon>
        <taxon>Exophiala</taxon>
    </lineage>
</organism>
<dbReference type="Pfam" id="PF13176">
    <property type="entry name" value="TPR_7"/>
    <property type="match status" value="1"/>
</dbReference>
<dbReference type="HOGENOM" id="CLU_762845_0_0_1"/>
<dbReference type="GeneID" id="27358558"/>
<evidence type="ECO:0000256" key="2">
    <source>
        <dbReference type="ARBA" id="ARBA00023043"/>
    </source>
</evidence>
<dbReference type="SMART" id="SM00028">
    <property type="entry name" value="TPR"/>
    <property type="match status" value="3"/>
</dbReference>
<dbReference type="VEuPathDB" id="FungiDB:PV06_06484"/>
<dbReference type="InterPro" id="IPR011990">
    <property type="entry name" value="TPR-like_helical_dom_sf"/>
</dbReference>
<evidence type="ECO:0000256" key="3">
    <source>
        <dbReference type="PROSITE-ProRule" id="PRU00023"/>
    </source>
</evidence>
<dbReference type="STRING" id="215243.A0A0D2DKT9"/>
<accession>A0A0D2DKT9</accession>
<evidence type="ECO:0000313" key="5">
    <source>
        <dbReference type="Proteomes" id="UP000053342"/>
    </source>
</evidence>
<dbReference type="PROSITE" id="PS50297">
    <property type="entry name" value="ANK_REP_REGION"/>
    <property type="match status" value="5"/>
</dbReference>
<dbReference type="RefSeq" id="XP_016263211.1">
    <property type="nucleotide sequence ID" value="XM_016407607.1"/>
</dbReference>
<dbReference type="Gene3D" id="1.25.40.10">
    <property type="entry name" value="Tetratricopeptide repeat domain"/>
    <property type="match status" value="1"/>
</dbReference>
<dbReference type="InterPro" id="IPR036770">
    <property type="entry name" value="Ankyrin_rpt-contain_sf"/>
</dbReference>
<dbReference type="Pfam" id="PF13424">
    <property type="entry name" value="TPR_12"/>
    <property type="match status" value="1"/>
</dbReference>
<evidence type="ECO:0000256" key="1">
    <source>
        <dbReference type="ARBA" id="ARBA00022737"/>
    </source>
</evidence>
<dbReference type="SUPFAM" id="SSF48452">
    <property type="entry name" value="TPR-like"/>
    <property type="match status" value="1"/>
</dbReference>
<reference evidence="4 5" key="1">
    <citation type="submission" date="2015-01" db="EMBL/GenBank/DDBJ databases">
        <title>The Genome Sequence of Exophiala oligosperma CBS72588.</title>
        <authorList>
            <consortium name="The Broad Institute Genomics Platform"/>
            <person name="Cuomo C."/>
            <person name="de Hoog S."/>
            <person name="Gorbushina A."/>
            <person name="Stielow B."/>
            <person name="Teixiera M."/>
            <person name="Abouelleil A."/>
            <person name="Chapman S.B."/>
            <person name="Priest M."/>
            <person name="Young S.K."/>
            <person name="Wortman J."/>
            <person name="Nusbaum C."/>
            <person name="Birren B."/>
        </authorList>
    </citation>
    <scope>NUCLEOTIDE SEQUENCE [LARGE SCALE GENOMIC DNA]</scope>
    <source>
        <strain evidence="4 5">CBS 72588</strain>
    </source>
</reference>
<evidence type="ECO:0008006" key="6">
    <source>
        <dbReference type="Google" id="ProtNLM"/>
    </source>
</evidence>
<keyword evidence="5" id="KW-1185">Reference proteome</keyword>
<dbReference type="EMBL" id="KN847336">
    <property type="protein sequence ID" value="KIW42995.1"/>
    <property type="molecule type" value="Genomic_DNA"/>
</dbReference>
<feature type="repeat" description="ANK" evidence="3">
    <location>
        <begin position="367"/>
        <end position="397"/>
    </location>
</feature>
<dbReference type="PANTHER" id="PTHR24198">
    <property type="entry name" value="ANKYRIN REPEAT AND PROTEIN KINASE DOMAIN-CONTAINING PROTEIN"/>
    <property type="match status" value="1"/>
</dbReference>
<dbReference type="SMART" id="SM00248">
    <property type="entry name" value="ANK"/>
    <property type="match status" value="6"/>
</dbReference>
<dbReference type="Proteomes" id="UP000053342">
    <property type="component" value="Unassembled WGS sequence"/>
</dbReference>
<feature type="repeat" description="ANK" evidence="3">
    <location>
        <begin position="35"/>
        <end position="67"/>
    </location>
</feature>
<feature type="repeat" description="ANK" evidence="3">
    <location>
        <begin position="69"/>
        <end position="92"/>
    </location>
</feature>
<evidence type="ECO:0000313" key="4">
    <source>
        <dbReference type="EMBL" id="KIW42995.1"/>
    </source>
</evidence>
<feature type="repeat" description="ANK" evidence="3">
    <location>
        <begin position="334"/>
        <end position="366"/>
    </location>
</feature>
<dbReference type="AlphaFoldDB" id="A0A0D2DKT9"/>
<dbReference type="PROSITE" id="PS50088">
    <property type="entry name" value="ANK_REPEAT"/>
    <property type="match status" value="5"/>
</dbReference>